<accession>A0A2T2X8Z5</accession>
<proteinExistence type="predicted"/>
<comment type="caution">
    <text evidence="1">The sequence shown here is derived from an EMBL/GenBank/DDBJ whole genome shotgun (WGS) entry which is preliminary data.</text>
</comment>
<dbReference type="AlphaFoldDB" id="A0A2T2X8Z5"/>
<name>A0A2T2X8Z5_9FIRM</name>
<protein>
    <submittedName>
        <fullName evidence="1">Uncharacterized protein</fullName>
    </submittedName>
</protein>
<organism evidence="1 2">
    <name type="scientific">Sulfobacillus benefaciens</name>
    <dbReference type="NCBI Taxonomy" id="453960"/>
    <lineage>
        <taxon>Bacteria</taxon>
        <taxon>Bacillati</taxon>
        <taxon>Bacillota</taxon>
        <taxon>Clostridia</taxon>
        <taxon>Eubacteriales</taxon>
        <taxon>Clostridiales Family XVII. Incertae Sedis</taxon>
        <taxon>Sulfobacillus</taxon>
    </lineage>
</organism>
<evidence type="ECO:0000313" key="1">
    <source>
        <dbReference type="EMBL" id="PSR30962.1"/>
    </source>
</evidence>
<dbReference type="Proteomes" id="UP000242699">
    <property type="component" value="Unassembled WGS sequence"/>
</dbReference>
<dbReference type="EMBL" id="PXYT01000005">
    <property type="protein sequence ID" value="PSR30962.1"/>
    <property type="molecule type" value="Genomic_DNA"/>
</dbReference>
<sequence length="107" mass="12184">MITQRIQQNRGTVKKWRNRWAQAVPEIDEKEIEKPWASAWTLTVVLEDAPSTRETLSLYSRTRGANYHAILSHSGGVRFPPHALGTLSHTITNTWRNPSNGPSTENY</sequence>
<gene>
    <name evidence="1" type="ORF">C7B43_03665</name>
</gene>
<evidence type="ECO:0000313" key="2">
    <source>
        <dbReference type="Proteomes" id="UP000242699"/>
    </source>
</evidence>
<reference evidence="1 2" key="1">
    <citation type="journal article" date="2014" name="BMC Genomics">
        <title>Comparison of environmental and isolate Sulfobacillus genomes reveals diverse carbon, sulfur, nitrogen, and hydrogen metabolisms.</title>
        <authorList>
            <person name="Justice N.B."/>
            <person name="Norman A."/>
            <person name="Brown C.T."/>
            <person name="Singh A."/>
            <person name="Thomas B.C."/>
            <person name="Banfield J.F."/>
        </authorList>
    </citation>
    <scope>NUCLEOTIDE SEQUENCE [LARGE SCALE GENOMIC DNA]</scope>
    <source>
        <strain evidence="1">AMDSBA1</strain>
    </source>
</reference>